<proteinExistence type="predicted"/>
<dbReference type="Proteomes" id="UP000266118">
    <property type="component" value="Chromosome"/>
</dbReference>
<reference evidence="1 2" key="1">
    <citation type="submission" date="2018-09" db="EMBL/GenBank/DDBJ databases">
        <title>Arachidicoccus sp. nov., a bacterium isolated from soil.</title>
        <authorList>
            <person name="Weon H.-Y."/>
            <person name="Kwon S.-W."/>
            <person name="Lee S.A."/>
        </authorList>
    </citation>
    <scope>NUCLEOTIDE SEQUENCE [LARGE SCALE GENOMIC DNA]</scope>
    <source>
        <strain evidence="1 2">KIS59-12</strain>
    </source>
</reference>
<evidence type="ECO:0000313" key="2">
    <source>
        <dbReference type="Proteomes" id="UP000266118"/>
    </source>
</evidence>
<dbReference type="EMBL" id="CP032489">
    <property type="protein sequence ID" value="AYD47785.1"/>
    <property type="molecule type" value="Genomic_DNA"/>
</dbReference>
<evidence type="ECO:0000313" key="1">
    <source>
        <dbReference type="EMBL" id="AYD47785.1"/>
    </source>
</evidence>
<name>A0A386HPL8_9BACT</name>
<organism evidence="1 2">
    <name type="scientific">Arachidicoccus soli</name>
    <dbReference type="NCBI Taxonomy" id="2341117"/>
    <lineage>
        <taxon>Bacteria</taxon>
        <taxon>Pseudomonadati</taxon>
        <taxon>Bacteroidota</taxon>
        <taxon>Chitinophagia</taxon>
        <taxon>Chitinophagales</taxon>
        <taxon>Chitinophagaceae</taxon>
        <taxon>Arachidicoccus</taxon>
    </lineage>
</organism>
<dbReference type="KEGG" id="ark:D6B99_09385"/>
<protein>
    <submittedName>
        <fullName evidence="1">Uncharacterized protein</fullName>
    </submittedName>
</protein>
<dbReference type="AlphaFoldDB" id="A0A386HPL8"/>
<accession>A0A386HPL8</accession>
<gene>
    <name evidence="1" type="ORF">D6B99_09385</name>
</gene>
<sequence length="272" mass="31026">MTNIVSQIISLVGYGNDYLYNGTLPVDFYPEHPAFQFCKKVDFIDLKGNATPLSSQNETVAENPLEWMIYLKYKGCKNLRLYFQYSGDENFPDYKSAGMVGGGGYWRIEANYGSNCDIWASRWEVNSKDDSGKNIWSVTYGLLAKDQQPTNLHCDLSIIKNVTKKRLSAISNFAAKQQLKNWHQIFENALAVLENPESADSDFLHLMIPKEKYSLLARQIMFTAYAAWVFGGIGSWNDLFFKDGNTQDCYEQLSYNLYDNICVNIIASLNSY</sequence>
<dbReference type="RefSeq" id="WP_119987414.1">
    <property type="nucleotide sequence ID" value="NZ_CP032489.1"/>
</dbReference>
<keyword evidence="2" id="KW-1185">Reference proteome</keyword>
<dbReference type="OrthoDB" id="5377797at2"/>